<protein>
    <recommendedName>
        <fullName evidence="3">FHA domain-containing protein</fullName>
    </recommendedName>
</protein>
<dbReference type="EMBL" id="JBHUHX010000007">
    <property type="protein sequence ID" value="MFD2110861.1"/>
    <property type="molecule type" value="Genomic_DNA"/>
</dbReference>
<keyword evidence="2" id="KW-1185">Reference proteome</keyword>
<dbReference type="RefSeq" id="WP_386023168.1">
    <property type="nucleotide sequence ID" value="NZ_JBHUHX010000007.1"/>
</dbReference>
<evidence type="ECO:0000313" key="2">
    <source>
        <dbReference type="Proteomes" id="UP001597337"/>
    </source>
</evidence>
<evidence type="ECO:0000313" key="1">
    <source>
        <dbReference type="EMBL" id="MFD2110861.1"/>
    </source>
</evidence>
<gene>
    <name evidence="1" type="ORF">ACFSJC_03290</name>
</gene>
<organism evidence="1 2">
    <name type="scientific">Thiorhodococcus fuscus</name>
    <dbReference type="NCBI Taxonomy" id="527200"/>
    <lineage>
        <taxon>Bacteria</taxon>
        <taxon>Pseudomonadati</taxon>
        <taxon>Pseudomonadota</taxon>
        <taxon>Gammaproteobacteria</taxon>
        <taxon>Chromatiales</taxon>
        <taxon>Chromatiaceae</taxon>
        <taxon>Thiorhodococcus</taxon>
    </lineage>
</organism>
<evidence type="ECO:0008006" key="3">
    <source>
        <dbReference type="Google" id="ProtNLM"/>
    </source>
</evidence>
<proteinExistence type="predicted"/>
<reference evidence="2" key="1">
    <citation type="journal article" date="2019" name="Int. J. Syst. Evol. Microbiol.">
        <title>The Global Catalogue of Microorganisms (GCM) 10K type strain sequencing project: providing services to taxonomists for standard genome sequencing and annotation.</title>
        <authorList>
            <consortium name="The Broad Institute Genomics Platform"/>
            <consortium name="The Broad Institute Genome Sequencing Center for Infectious Disease"/>
            <person name="Wu L."/>
            <person name="Ma J."/>
        </authorList>
    </citation>
    <scope>NUCLEOTIDE SEQUENCE [LARGE SCALE GENOMIC DNA]</scope>
    <source>
        <strain evidence="2">KACC 12597</strain>
    </source>
</reference>
<dbReference type="Proteomes" id="UP001597337">
    <property type="component" value="Unassembled WGS sequence"/>
</dbReference>
<sequence length="547" mass="60391">MVDFINRVRQALGGSGDSPVSYRRNEWLPPNDDHLLWSLTLSGVEDPLDADALWDNSGGSGRHIRELSSGEPNRRLCRALQDHRRWVRLSDPNHGRWVLGDRCFTDVILSIPQTAWDQDIRATGGERIEVAAQNLIFRHREAFKASLPTGRPPRYLLRPDPQLPDDQVVSLFGPAVFLPDLEDRPAFNLLPNLNQAPLVLESLRWLPSGHAQAQPPGFYADQECLLLTPEGRGPIPVPGWRTPDDAYLLVRRTGVNEWAAYGSSRSDWTASERRQGDGWIFELRSPDGQDPHILSLELAPAHLAQQQTFGDAGGTLIPGLPSPISPYTLELEAIALTSLHQGLRQWTIWLGQDGTLATPEQIGRHPDALIRVQLDGRGISLAIPGKPLQTLGDHLSGPVEIGQTDAKLLPFESPGSRGLLSLPRPDLYSPAYDRRLLGRTDPTNPGNLPDIALDQLAQPGGLLWSNGIDPGFTLCNLSLSRSHAWIWVDGDQLLAEACKPNCSLMHLDRHGRLQSMQDDQEGQALRIPPGDCLLAGNYLLRFRSKGG</sequence>
<accession>A0ABW4Y767</accession>
<comment type="caution">
    <text evidence="1">The sequence shown here is derived from an EMBL/GenBank/DDBJ whole genome shotgun (WGS) entry which is preliminary data.</text>
</comment>
<name>A0ABW4Y767_9GAMM</name>